<accession>A0ABY3ZQR5</accession>
<keyword evidence="2" id="KW-1185">Reference proteome</keyword>
<organism evidence="1 2">
    <name type="scientific">Sulfitobacter dubius</name>
    <dbReference type="NCBI Taxonomy" id="218673"/>
    <lineage>
        <taxon>Bacteria</taxon>
        <taxon>Pseudomonadati</taxon>
        <taxon>Pseudomonadota</taxon>
        <taxon>Alphaproteobacteria</taxon>
        <taxon>Rhodobacterales</taxon>
        <taxon>Roseobacteraceae</taxon>
        <taxon>Sulfitobacter</taxon>
    </lineage>
</organism>
<geneLocation type="plasmid" evidence="1 2">
    <name>pDSM109990_c</name>
</geneLocation>
<dbReference type="EMBL" id="CP085147">
    <property type="protein sequence ID" value="UOA16968.1"/>
    <property type="molecule type" value="Genomic_DNA"/>
</dbReference>
<reference evidence="2" key="1">
    <citation type="journal article" date="2022" name="Microorganisms">
        <title>Beyond the ABCs#Discovery of Three New Plasmid Types in Rhodobacterales (RepQ, RepY, RepW).</title>
        <authorList>
            <person name="Freese H.M."/>
            <person name="Ringel V."/>
            <person name="Overmann J."/>
            <person name="Petersen J."/>
        </authorList>
    </citation>
    <scope>NUCLEOTIDE SEQUENCE [LARGE SCALE GENOMIC DNA]</scope>
    <source>
        <strain evidence="2">DSM 109990</strain>
        <plasmid evidence="2">pDSM109990_c</plasmid>
    </source>
</reference>
<evidence type="ECO:0000313" key="1">
    <source>
        <dbReference type="EMBL" id="UOA16968.1"/>
    </source>
</evidence>
<keyword evidence="1" id="KW-0614">Plasmid</keyword>
<evidence type="ECO:0000313" key="2">
    <source>
        <dbReference type="Proteomes" id="UP000831019"/>
    </source>
</evidence>
<sequence>MHTLVAYTPPLDPIELRFPVVMTNAEMAAWYQVGKNTVLHIVRYFGLNELSGAAKNHRFGLHEVMRKIINVTPLDDAEIKVLLYPLQKVTWVSERTGLSVSSINAAVCENRLLLPAPIEVTPTQPGRTAARGRRWVPAQIEAYIRNDPIPSQAAPAPRPVLKSRSKPTFRNAFEAICSDNAEVSS</sequence>
<dbReference type="RefSeq" id="WP_243263900.1">
    <property type="nucleotide sequence ID" value="NZ_CP085147.1"/>
</dbReference>
<name>A0ABY3ZQR5_9RHOB</name>
<protein>
    <submittedName>
        <fullName evidence="1">Uncharacterized protein</fullName>
    </submittedName>
</protein>
<dbReference type="Proteomes" id="UP000831019">
    <property type="component" value="Plasmid pDSM109990_c"/>
</dbReference>
<gene>
    <name evidence="1" type="ORF">DSM109990_03857</name>
</gene>
<proteinExistence type="predicted"/>